<evidence type="ECO:0000313" key="1">
    <source>
        <dbReference type="EMBL" id="MBP1948072.1"/>
    </source>
</evidence>
<name>A0ABS4HAZ7_9BACI</name>
<dbReference type="Proteomes" id="UP001519328">
    <property type="component" value="Unassembled WGS sequence"/>
</dbReference>
<protein>
    <submittedName>
        <fullName evidence="1">Uncharacterized protein</fullName>
    </submittedName>
</protein>
<gene>
    <name evidence="1" type="ORF">J2Z82_001001</name>
</gene>
<keyword evidence="2" id="KW-1185">Reference proteome</keyword>
<comment type="caution">
    <text evidence="1">The sequence shown here is derived from an EMBL/GenBank/DDBJ whole genome shotgun (WGS) entry which is preliminary data.</text>
</comment>
<proteinExistence type="predicted"/>
<evidence type="ECO:0000313" key="2">
    <source>
        <dbReference type="Proteomes" id="UP001519328"/>
    </source>
</evidence>
<accession>A0ABS4HAZ7</accession>
<sequence length="85" mass="9723">MVKDDLLPLRAECTMLFQSNPYMVESIDGLELRLGRKKENLVPVLELLVKQGILQLLGDESIPLYRYKEPFIITELESKSTLEGT</sequence>
<dbReference type="RefSeq" id="WP_209479650.1">
    <property type="nucleotide sequence ID" value="NZ_JAGGKK010000003.1"/>
</dbReference>
<organism evidence="1 2">
    <name type="scientific">Virgibacillus litoralis</name>
    <dbReference type="NCBI Taxonomy" id="578221"/>
    <lineage>
        <taxon>Bacteria</taxon>
        <taxon>Bacillati</taxon>
        <taxon>Bacillota</taxon>
        <taxon>Bacilli</taxon>
        <taxon>Bacillales</taxon>
        <taxon>Bacillaceae</taxon>
        <taxon>Virgibacillus</taxon>
    </lineage>
</organism>
<reference evidence="1 2" key="1">
    <citation type="submission" date="2021-03" db="EMBL/GenBank/DDBJ databases">
        <title>Genomic Encyclopedia of Type Strains, Phase IV (KMG-IV): sequencing the most valuable type-strain genomes for metagenomic binning, comparative biology and taxonomic classification.</title>
        <authorList>
            <person name="Goeker M."/>
        </authorList>
    </citation>
    <scope>NUCLEOTIDE SEQUENCE [LARGE SCALE GENOMIC DNA]</scope>
    <source>
        <strain evidence="1 2">DSM 21085</strain>
    </source>
</reference>
<dbReference type="EMBL" id="JAGGKK010000003">
    <property type="protein sequence ID" value="MBP1948072.1"/>
    <property type="molecule type" value="Genomic_DNA"/>
</dbReference>